<dbReference type="GO" id="GO:0022900">
    <property type="term" value="P:electron transport chain"/>
    <property type="evidence" value="ECO:0007669"/>
    <property type="project" value="UniProtKB-UniRule"/>
</dbReference>
<dbReference type="EC" id="7.-.-.-" evidence="6"/>
<dbReference type="Proteomes" id="UP000824262">
    <property type="component" value="Unassembled WGS sequence"/>
</dbReference>
<evidence type="ECO:0000256" key="5">
    <source>
        <dbReference type="ARBA" id="ARBA00022982"/>
    </source>
</evidence>
<feature type="transmembrane region" description="Helical" evidence="7">
    <location>
        <begin position="12"/>
        <end position="35"/>
    </location>
</feature>
<keyword evidence="6 7" id="KW-1133">Transmembrane helix</keyword>
<evidence type="ECO:0000256" key="6">
    <source>
        <dbReference type="HAMAP-Rule" id="MF_00479"/>
    </source>
</evidence>
<dbReference type="InterPro" id="IPR010209">
    <property type="entry name" value="Ion_transpt_RnfG/RsxG"/>
</dbReference>
<keyword evidence="6 7" id="KW-0472">Membrane</keyword>
<gene>
    <name evidence="6" type="primary">rnfG</name>
    <name evidence="9" type="ORF">IAB77_06300</name>
</gene>
<dbReference type="PIRSF" id="PIRSF006091">
    <property type="entry name" value="E_trnsport_RnfG"/>
    <property type="match status" value="1"/>
</dbReference>
<dbReference type="PANTHER" id="PTHR36118">
    <property type="entry name" value="ION-TRANSLOCATING OXIDOREDUCTASE COMPLEX SUBUNIT G"/>
    <property type="match status" value="1"/>
</dbReference>
<dbReference type="HAMAP" id="MF_00479">
    <property type="entry name" value="RsxG_RnfG"/>
    <property type="match status" value="1"/>
</dbReference>
<comment type="caution">
    <text evidence="9">The sequence shown here is derived from an EMBL/GenBank/DDBJ whole genome shotgun (WGS) entry which is preliminary data.</text>
</comment>
<dbReference type="Pfam" id="PF04205">
    <property type="entry name" value="FMN_bind"/>
    <property type="match status" value="1"/>
</dbReference>
<evidence type="ECO:0000256" key="1">
    <source>
        <dbReference type="ARBA" id="ARBA00022448"/>
    </source>
</evidence>
<keyword evidence="6" id="KW-1278">Translocase</keyword>
<accession>A0A9D0ZE98</accession>
<keyword evidence="3 6" id="KW-0285">Flavoprotein</keyword>
<evidence type="ECO:0000256" key="3">
    <source>
        <dbReference type="ARBA" id="ARBA00022630"/>
    </source>
</evidence>
<evidence type="ECO:0000313" key="9">
    <source>
        <dbReference type="EMBL" id="HIQ78853.1"/>
    </source>
</evidence>
<dbReference type="PANTHER" id="PTHR36118:SF1">
    <property type="entry name" value="ION-TRANSLOCATING OXIDOREDUCTASE COMPLEX SUBUNIT G"/>
    <property type="match status" value="1"/>
</dbReference>
<evidence type="ECO:0000256" key="2">
    <source>
        <dbReference type="ARBA" id="ARBA00022553"/>
    </source>
</evidence>
<keyword evidence="5 6" id="KW-0249">Electron transport</keyword>
<comment type="subunit">
    <text evidence="6">The complex is composed of six subunits: RnfA, RnfB, RnfC, RnfD, RnfE and RnfG.</text>
</comment>
<evidence type="ECO:0000256" key="7">
    <source>
        <dbReference type="SAM" id="Phobius"/>
    </source>
</evidence>
<evidence type="ECO:0000256" key="4">
    <source>
        <dbReference type="ARBA" id="ARBA00022643"/>
    </source>
</evidence>
<dbReference type="NCBIfam" id="TIGR01947">
    <property type="entry name" value="rnfG"/>
    <property type="match status" value="1"/>
</dbReference>
<feature type="domain" description="FMN-binding" evidence="8">
    <location>
        <begin position="94"/>
        <end position="178"/>
    </location>
</feature>
<proteinExistence type="inferred from homology"/>
<comment type="function">
    <text evidence="6">Part of a membrane-bound complex that couples electron transfer with translocation of ions across the membrane.</text>
</comment>
<feature type="modified residue" description="FMN phosphoryl threonine" evidence="6">
    <location>
        <position position="161"/>
    </location>
</feature>
<dbReference type="SMART" id="SM00900">
    <property type="entry name" value="FMN_bind"/>
    <property type="match status" value="1"/>
</dbReference>
<comment type="subcellular location">
    <subcellularLocation>
        <location evidence="6">Cell membrane</location>
        <topology evidence="6">Single-pass membrane protein</topology>
    </subcellularLocation>
</comment>
<organism evidence="9 10">
    <name type="scientific">Candidatus Scatomorpha intestinavium</name>
    <dbReference type="NCBI Taxonomy" id="2840922"/>
    <lineage>
        <taxon>Bacteria</taxon>
        <taxon>Bacillati</taxon>
        <taxon>Bacillota</taxon>
        <taxon>Clostridia</taxon>
        <taxon>Eubacteriales</taxon>
        <taxon>Candidatus Scatomorpha</taxon>
    </lineage>
</organism>
<keyword evidence="1 6" id="KW-0813">Transport</keyword>
<keyword evidence="6 7" id="KW-0812">Transmembrane</keyword>
<sequence>MTETKKAPNQIVRLALILFVVSAITSGVLGLVNYFTKDIIAMRQEEARAEAYQAVLPYDGEYTSVSFDEEAWETVDAISQAGDEGWVVELTFSGAQGSITAAFGVDPNYAITGASVIDHAETSGLGAKITETDFTDSFIGQTEGMAVTKDGGTIDTITAATISSRAMANAANTAIAAVKALG</sequence>
<dbReference type="EMBL" id="DVGA01000063">
    <property type="protein sequence ID" value="HIQ78853.1"/>
    <property type="molecule type" value="Genomic_DNA"/>
</dbReference>
<reference evidence="9" key="2">
    <citation type="journal article" date="2021" name="PeerJ">
        <title>Extensive microbial diversity within the chicken gut microbiome revealed by metagenomics and culture.</title>
        <authorList>
            <person name="Gilroy R."/>
            <person name="Ravi A."/>
            <person name="Getino M."/>
            <person name="Pursley I."/>
            <person name="Horton D.L."/>
            <person name="Alikhan N.F."/>
            <person name="Baker D."/>
            <person name="Gharbi K."/>
            <person name="Hall N."/>
            <person name="Watson M."/>
            <person name="Adriaenssens E.M."/>
            <person name="Foster-Nyarko E."/>
            <person name="Jarju S."/>
            <person name="Secka A."/>
            <person name="Antonio M."/>
            <person name="Oren A."/>
            <person name="Chaudhuri R.R."/>
            <person name="La Ragione R."/>
            <person name="Hildebrand F."/>
            <person name="Pallen M.J."/>
        </authorList>
    </citation>
    <scope>NUCLEOTIDE SEQUENCE</scope>
    <source>
        <strain evidence="9">ChiBcolR7-354</strain>
    </source>
</reference>
<reference evidence="9" key="1">
    <citation type="submission" date="2020-10" db="EMBL/GenBank/DDBJ databases">
        <authorList>
            <person name="Gilroy R."/>
        </authorList>
    </citation>
    <scope>NUCLEOTIDE SEQUENCE</scope>
    <source>
        <strain evidence="9">ChiBcolR7-354</strain>
    </source>
</reference>
<evidence type="ECO:0000313" key="10">
    <source>
        <dbReference type="Proteomes" id="UP000824262"/>
    </source>
</evidence>
<dbReference type="AlphaFoldDB" id="A0A9D0ZE98"/>
<keyword evidence="4 6" id="KW-0288">FMN</keyword>
<dbReference type="GO" id="GO:0005886">
    <property type="term" value="C:plasma membrane"/>
    <property type="evidence" value="ECO:0007669"/>
    <property type="project" value="UniProtKB-SubCell"/>
</dbReference>
<comment type="cofactor">
    <cofactor evidence="6">
        <name>FMN</name>
        <dbReference type="ChEBI" id="CHEBI:58210"/>
    </cofactor>
</comment>
<evidence type="ECO:0000259" key="8">
    <source>
        <dbReference type="SMART" id="SM00900"/>
    </source>
</evidence>
<dbReference type="GO" id="GO:0009055">
    <property type="term" value="F:electron transfer activity"/>
    <property type="evidence" value="ECO:0007669"/>
    <property type="project" value="InterPro"/>
</dbReference>
<name>A0A9D0ZE98_9FIRM</name>
<keyword evidence="2 6" id="KW-0597">Phosphoprotein</keyword>
<comment type="similarity">
    <text evidence="6">Belongs to the RnfG family.</text>
</comment>
<protein>
    <recommendedName>
        <fullName evidence="6">Ion-translocating oxidoreductase complex subunit G</fullName>
        <ecNumber evidence="6">7.-.-.-</ecNumber>
    </recommendedName>
    <alternativeName>
        <fullName evidence="6">Rnf electron transport complex subunit G</fullName>
    </alternativeName>
</protein>
<dbReference type="GO" id="GO:0010181">
    <property type="term" value="F:FMN binding"/>
    <property type="evidence" value="ECO:0007669"/>
    <property type="project" value="InterPro"/>
</dbReference>
<keyword evidence="6" id="KW-1003">Cell membrane</keyword>
<dbReference type="InterPro" id="IPR007329">
    <property type="entry name" value="FMN-bd"/>
</dbReference>